<dbReference type="Gene3D" id="3.30.420.40">
    <property type="match status" value="1"/>
</dbReference>
<dbReference type="InterPro" id="IPR003695">
    <property type="entry name" value="Ppx_GppA_N"/>
</dbReference>
<gene>
    <name evidence="2" type="ORF">HMP0721_1152</name>
</gene>
<dbReference type="Gene3D" id="3.30.420.150">
    <property type="entry name" value="Exopolyphosphatase. Domain 2"/>
    <property type="match status" value="1"/>
</dbReference>
<keyword evidence="3" id="KW-1185">Reference proteome</keyword>
<dbReference type="PANTHER" id="PTHR30005:SF13">
    <property type="entry name" value="EXOPOLYPHOSPHATASE 2"/>
    <property type="match status" value="1"/>
</dbReference>
<dbReference type="GO" id="GO:0016462">
    <property type="term" value="F:pyrophosphatase activity"/>
    <property type="evidence" value="ECO:0007669"/>
    <property type="project" value="TreeGrafter"/>
</dbReference>
<name>E6MGL9_9FIRM</name>
<comment type="caution">
    <text evidence="2">The sequence shown here is derived from an EMBL/GenBank/DDBJ whole genome shotgun (WGS) entry which is preliminary data.</text>
</comment>
<dbReference type="AlphaFoldDB" id="E6MGL9"/>
<evidence type="ECO:0000259" key="1">
    <source>
        <dbReference type="Pfam" id="PF02541"/>
    </source>
</evidence>
<dbReference type="RefSeq" id="WP_006598576.1">
    <property type="nucleotide sequence ID" value="NZ_GL622359.1"/>
</dbReference>
<dbReference type="OrthoDB" id="9807195at2"/>
<dbReference type="InterPro" id="IPR043129">
    <property type="entry name" value="ATPase_NBD"/>
</dbReference>
<dbReference type="SUPFAM" id="SSF53067">
    <property type="entry name" value="Actin-like ATPase domain"/>
    <property type="match status" value="2"/>
</dbReference>
<reference evidence="2 3" key="1">
    <citation type="submission" date="2010-12" db="EMBL/GenBank/DDBJ databases">
        <authorList>
            <person name="Muzny D."/>
            <person name="Qin X."/>
            <person name="Deng J."/>
            <person name="Jiang H."/>
            <person name="Liu Y."/>
            <person name="Qu J."/>
            <person name="Song X.-Z."/>
            <person name="Zhang L."/>
            <person name="Thornton R."/>
            <person name="Coyle M."/>
            <person name="Francisco L."/>
            <person name="Jackson L."/>
            <person name="Javaid M."/>
            <person name="Korchina V."/>
            <person name="Kovar C."/>
            <person name="Mata R."/>
            <person name="Mathew T."/>
            <person name="Ngo R."/>
            <person name="Nguyen L."/>
            <person name="Nguyen N."/>
            <person name="Okwuonu G."/>
            <person name="Ongeri F."/>
            <person name="Pham C."/>
            <person name="Simmons D."/>
            <person name="Wilczek-Boney K."/>
            <person name="Hale W."/>
            <person name="Jakkamsetti A."/>
            <person name="Pham P."/>
            <person name="Ruth R."/>
            <person name="San Lucas F."/>
            <person name="Warren J."/>
            <person name="Zhang J."/>
            <person name="Zhao Z."/>
            <person name="Zhou C."/>
            <person name="Zhu D."/>
            <person name="Lee S."/>
            <person name="Bess C."/>
            <person name="Blankenburg K."/>
            <person name="Forbes L."/>
            <person name="Fu Q."/>
            <person name="Gubbala S."/>
            <person name="Hirani K."/>
            <person name="Jayaseelan J.C."/>
            <person name="Lara F."/>
            <person name="Munidasa M."/>
            <person name="Palculict T."/>
            <person name="Patil S."/>
            <person name="Pu L.-L."/>
            <person name="Saada N."/>
            <person name="Tang L."/>
            <person name="Weissenberger G."/>
            <person name="Zhu Y."/>
            <person name="Hemphill L."/>
            <person name="Shang Y."/>
            <person name="Youmans B."/>
            <person name="Ayvaz T."/>
            <person name="Ross M."/>
            <person name="Santibanez J."/>
            <person name="Aqrawi P."/>
            <person name="Gross S."/>
            <person name="Joshi V."/>
            <person name="Fowler G."/>
            <person name="Nazareth L."/>
            <person name="Reid J."/>
            <person name="Worley K."/>
            <person name="Petrosino J."/>
            <person name="Highlander S."/>
            <person name="Gibbs R."/>
        </authorList>
    </citation>
    <scope>NUCLEOTIDE SEQUENCE [LARGE SCALE GENOMIC DNA]</scope>
    <source>
        <strain evidence="2 3">ATCC 23263</strain>
    </source>
</reference>
<dbReference type="InterPro" id="IPR050273">
    <property type="entry name" value="GppA/Ppx_hydrolase"/>
</dbReference>
<evidence type="ECO:0000313" key="3">
    <source>
        <dbReference type="Proteomes" id="UP000004754"/>
    </source>
</evidence>
<dbReference type="HOGENOM" id="CLU_025908_1_2_9"/>
<dbReference type="eggNOG" id="COG0248">
    <property type="taxonomic scope" value="Bacteria"/>
</dbReference>
<dbReference type="EMBL" id="AEQN01000016">
    <property type="protein sequence ID" value="EFV01759.1"/>
    <property type="molecule type" value="Genomic_DNA"/>
</dbReference>
<organism evidence="2 3">
    <name type="scientific">Pseudoramibacter alactolyticus ATCC 23263</name>
    <dbReference type="NCBI Taxonomy" id="887929"/>
    <lineage>
        <taxon>Bacteria</taxon>
        <taxon>Bacillati</taxon>
        <taxon>Bacillota</taxon>
        <taxon>Clostridia</taxon>
        <taxon>Eubacteriales</taxon>
        <taxon>Eubacteriaceae</taxon>
        <taxon>Pseudoramibacter</taxon>
    </lineage>
</organism>
<dbReference type="Pfam" id="PF02541">
    <property type="entry name" value="Ppx-GppA"/>
    <property type="match status" value="1"/>
</dbReference>
<feature type="domain" description="Ppx/GppA phosphatase N-terminal" evidence="1">
    <location>
        <begin position="29"/>
        <end position="297"/>
    </location>
</feature>
<dbReference type="STRING" id="887929.HMP0721_1152"/>
<dbReference type="Proteomes" id="UP000004754">
    <property type="component" value="Unassembled WGS sequence"/>
</dbReference>
<evidence type="ECO:0000313" key="2">
    <source>
        <dbReference type="EMBL" id="EFV01759.1"/>
    </source>
</evidence>
<dbReference type="PANTHER" id="PTHR30005">
    <property type="entry name" value="EXOPOLYPHOSPHATASE"/>
    <property type="match status" value="1"/>
</dbReference>
<protein>
    <submittedName>
        <fullName evidence="2">Ppx/GppA phosphatase family protein</fullName>
    </submittedName>
</protein>
<accession>E6MGL9</accession>
<dbReference type="CDD" id="cd24054">
    <property type="entry name" value="ASKHA_NBD_AaPPX-GppA_MtPPX2-like"/>
    <property type="match status" value="1"/>
</dbReference>
<proteinExistence type="predicted"/>
<sequence>MAAENTLQAVIDIGTNSMRLLIYRFDAAGALQRTGKWVQYTRMGEGVDRTGRLADGAIARNLKALRDFAAQAAAQGVALPAIAAFATSAVRDAENGADFCDAALRETGVNVQVIDGETEAAYGFAGVSQCFDGRILICDIGGGSTELILGVNSQIETARSLNMGCVRATEKWLKADPPGRGAMDAVEEAMAAMLSEALPAYDLSAPCQLVGIGGTATTLTAIRQRLADYDRDAVHLSRLTVADVEVLRAKLAAVPLAARKKIAGLAPSRADIILAGTVILKAVMKACDQDTLVICDNDNLEGAALLMQRRGGVKIKQKKS</sequence>